<organism evidence="3">
    <name type="scientific">Thelazia callipaeda</name>
    <name type="common">Oriental eyeworm</name>
    <name type="synonym">Parasitic nematode</name>
    <dbReference type="NCBI Taxonomy" id="103827"/>
    <lineage>
        <taxon>Eukaryota</taxon>
        <taxon>Metazoa</taxon>
        <taxon>Ecdysozoa</taxon>
        <taxon>Nematoda</taxon>
        <taxon>Chromadorea</taxon>
        <taxon>Rhabditida</taxon>
        <taxon>Spirurina</taxon>
        <taxon>Spiruromorpha</taxon>
        <taxon>Thelazioidea</taxon>
        <taxon>Thelaziidae</taxon>
        <taxon>Thelazia</taxon>
    </lineage>
</organism>
<gene>
    <name evidence="1" type="ORF">TCLT_LOCUS3544</name>
</gene>
<sequence length="95" mass="10728">MEQKSFSSSNAISNHRVTCNQKEQQLLLESLSRTQCIVEQSHTAIRSNSNQLNNFLTEGDLDGILLFYDSDVELLESQTPLCRGIDGNRFILIIP</sequence>
<dbReference type="WBParaSite" id="TCLT_0000355301-mRNA-1">
    <property type="protein sequence ID" value="TCLT_0000355301-mRNA-1"/>
    <property type="gene ID" value="TCLT_0000355301"/>
</dbReference>
<name>A0A0N5CTJ3_THECL</name>
<accession>A0A0N5CTJ3</accession>
<reference evidence="3" key="1">
    <citation type="submission" date="2017-02" db="UniProtKB">
        <authorList>
            <consortium name="WormBaseParasite"/>
        </authorList>
    </citation>
    <scope>IDENTIFICATION</scope>
</reference>
<dbReference type="OrthoDB" id="5816030at2759"/>
<dbReference type="Proteomes" id="UP000276776">
    <property type="component" value="Unassembled WGS sequence"/>
</dbReference>
<dbReference type="AlphaFoldDB" id="A0A0N5CTJ3"/>
<protein>
    <submittedName>
        <fullName evidence="1 3">Uncharacterized protein</fullName>
    </submittedName>
</protein>
<evidence type="ECO:0000313" key="2">
    <source>
        <dbReference type="Proteomes" id="UP000276776"/>
    </source>
</evidence>
<evidence type="ECO:0000313" key="3">
    <source>
        <dbReference type="WBParaSite" id="TCLT_0000355301-mRNA-1"/>
    </source>
</evidence>
<proteinExistence type="predicted"/>
<dbReference type="EMBL" id="UYYF01001745">
    <property type="protein sequence ID" value="VDN00097.1"/>
    <property type="molecule type" value="Genomic_DNA"/>
</dbReference>
<reference evidence="1 2" key="2">
    <citation type="submission" date="2018-11" db="EMBL/GenBank/DDBJ databases">
        <authorList>
            <consortium name="Pathogen Informatics"/>
        </authorList>
    </citation>
    <scope>NUCLEOTIDE SEQUENCE [LARGE SCALE GENOMIC DNA]</scope>
</reference>
<keyword evidence="2" id="KW-1185">Reference proteome</keyword>
<evidence type="ECO:0000313" key="1">
    <source>
        <dbReference type="EMBL" id="VDN00097.1"/>
    </source>
</evidence>